<reference evidence="2" key="1">
    <citation type="submission" date="2023-08" db="EMBL/GenBank/DDBJ databases">
        <authorList>
            <person name="Alioto T."/>
            <person name="Alioto T."/>
            <person name="Gomez Garrido J."/>
        </authorList>
    </citation>
    <scope>NUCLEOTIDE SEQUENCE</scope>
</reference>
<gene>
    <name evidence="2" type="ORF">XNOV1_A000368</name>
</gene>
<keyword evidence="3" id="KW-1185">Reference proteome</keyword>
<protein>
    <submittedName>
        <fullName evidence="2">Uncharacterized protein</fullName>
    </submittedName>
</protein>
<accession>A0AAV1HGF8</accession>
<evidence type="ECO:0000313" key="3">
    <source>
        <dbReference type="Proteomes" id="UP001178508"/>
    </source>
</evidence>
<evidence type="ECO:0000256" key="1">
    <source>
        <dbReference type="SAM" id="Phobius"/>
    </source>
</evidence>
<organism evidence="2 3">
    <name type="scientific">Xyrichtys novacula</name>
    <name type="common">Pearly razorfish</name>
    <name type="synonym">Hemipteronotus novacula</name>
    <dbReference type="NCBI Taxonomy" id="13765"/>
    <lineage>
        <taxon>Eukaryota</taxon>
        <taxon>Metazoa</taxon>
        <taxon>Chordata</taxon>
        <taxon>Craniata</taxon>
        <taxon>Vertebrata</taxon>
        <taxon>Euteleostomi</taxon>
        <taxon>Actinopterygii</taxon>
        <taxon>Neopterygii</taxon>
        <taxon>Teleostei</taxon>
        <taxon>Neoteleostei</taxon>
        <taxon>Acanthomorphata</taxon>
        <taxon>Eupercaria</taxon>
        <taxon>Labriformes</taxon>
        <taxon>Labridae</taxon>
        <taxon>Xyrichtys</taxon>
    </lineage>
</organism>
<keyword evidence="1" id="KW-0472">Membrane</keyword>
<proteinExistence type="predicted"/>
<sequence length="79" mass="9189">MIGPGAWAQHCEHDYGAYTYCMGPENSDSYRLLEAAVIFSDDFRQQRRAAALTHTHRFCFFCFFSAGLFFACWRCFRGQ</sequence>
<name>A0AAV1HGF8_XYRNO</name>
<dbReference type="AlphaFoldDB" id="A0AAV1HGF8"/>
<evidence type="ECO:0000313" key="2">
    <source>
        <dbReference type="EMBL" id="CAJ1083492.1"/>
    </source>
</evidence>
<dbReference type="EMBL" id="OY660884">
    <property type="protein sequence ID" value="CAJ1083492.1"/>
    <property type="molecule type" value="Genomic_DNA"/>
</dbReference>
<dbReference type="Proteomes" id="UP001178508">
    <property type="component" value="Chromosome 21"/>
</dbReference>
<feature type="transmembrane region" description="Helical" evidence="1">
    <location>
        <begin position="55"/>
        <end position="76"/>
    </location>
</feature>
<keyword evidence="1" id="KW-1133">Transmembrane helix</keyword>
<keyword evidence="1" id="KW-0812">Transmembrane</keyword>